<accession>A0ABR7KSG2</accession>
<protein>
    <submittedName>
        <fullName evidence="4">Glycosyl hydrolase</fullName>
    </submittedName>
</protein>
<evidence type="ECO:0000256" key="1">
    <source>
        <dbReference type="SAM" id="SignalP"/>
    </source>
</evidence>
<dbReference type="PANTHER" id="PTHR46017">
    <property type="entry name" value="ALPHA-MANNOSIDASE 2C1"/>
    <property type="match status" value="1"/>
</dbReference>
<dbReference type="EMBL" id="JACRYL010000008">
    <property type="protein sequence ID" value="MBC6110765.1"/>
    <property type="molecule type" value="Genomic_DNA"/>
</dbReference>
<feature type="chain" id="PRO_5045129140" evidence="1">
    <location>
        <begin position="21"/>
        <end position="847"/>
    </location>
</feature>
<dbReference type="InterPro" id="IPR011330">
    <property type="entry name" value="Glyco_hydro/deAcase_b/a-brl"/>
</dbReference>
<dbReference type="Gene3D" id="2.70.98.30">
    <property type="entry name" value="Golgi alpha-mannosidase II, domain 4"/>
    <property type="match status" value="2"/>
</dbReference>
<dbReference type="Gene3D" id="3.20.110.10">
    <property type="entry name" value="Glycoside hydrolase 38, N terminal domain"/>
    <property type="match status" value="1"/>
</dbReference>
<dbReference type="RefSeq" id="WP_187071237.1">
    <property type="nucleotide sequence ID" value="NZ_JACRYL010000008.1"/>
</dbReference>
<dbReference type="InterPro" id="IPR011013">
    <property type="entry name" value="Gal_mutarotase_sf_dom"/>
</dbReference>
<keyword evidence="4" id="KW-0378">Hydrolase</keyword>
<dbReference type="Pfam" id="PF07748">
    <property type="entry name" value="Glyco_hydro_38C"/>
    <property type="match status" value="1"/>
</dbReference>
<dbReference type="GO" id="GO:0016787">
    <property type="term" value="F:hydrolase activity"/>
    <property type="evidence" value="ECO:0007669"/>
    <property type="project" value="UniProtKB-KW"/>
</dbReference>
<dbReference type="SUPFAM" id="SSF88713">
    <property type="entry name" value="Glycoside hydrolase/deacetylase"/>
    <property type="match status" value="1"/>
</dbReference>
<dbReference type="InterPro" id="IPR027291">
    <property type="entry name" value="Glyco_hydro_38_N_sf"/>
</dbReference>
<feature type="domain" description="Glycosyl hydrolase family 38 C-terminal" evidence="3">
    <location>
        <begin position="529"/>
        <end position="699"/>
    </location>
</feature>
<evidence type="ECO:0000313" key="4">
    <source>
        <dbReference type="EMBL" id="MBC6110765.1"/>
    </source>
</evidence>
<evidence type="ECO:0000259" key="3">
    <source>
        <dbReference type="Pfam" id="PF07748"/>
    </source>
</evidence>
<keyword evidence="5" id="KW-1185">Reference proteome</keyword>
<feature type="domain" description="Glycoside hydrolase family 38 N-terminal" evidence="2">
    <location>
        <begin position="67"/>
        <end position="224"/>
    </location>
</feature>
<name>A0ABR7KSG2_9SPHI</name>
<dbReference type="InterPro" id="IPR011682">
    <property type="entry name" value="Glyco_hydro_38_C"/>
</dbReference>
<comment type="caution">
    <text evidence="4">The sequence shown here is derived from an EMBL/GenBank/DDBJ whole genome shotgun (WGS) entry which is preliminary data.</text>
</comment>
<evidence type="ECO:0000259" key="2">
    <source>
        <dbReference type="Pfam" id="PF01074"/>
    </source>
</evidence>
<dbReference type="InterPro" id="IPR013780">
    <property type="entry name" value="Glyco_hydro_b"/>
</dbReference>
<organism evidence="4 5">
    <name type="scientific">Pedobacter fastidiosus</name>
    <dbReference type="NCBI Taxonomy" id="2765361"/>
    <lineage>
        <taxon>Bacteria</taxon>
        <taxon>Pseudomonadati</taxon>
        <taxon>Bacteroidota</taxon>
        <taxon>Sphingobacteriia</taxon>
        <taxon>Sphingobacteriales</taxon>
        <taxon>Sphingobacteriaceae</taxon>
        <taxon>Pedobacter</taxon>
    </lineage>
</organism>
<dbReference type="Pfam" id="PF01074">
    <property type="entry name" value="Glyco_hydro_38N"/>
    <property type="match status" value="1"/>
</dbReference>
<reference evidence="4 5" key="1">
    <citation type="submission" date="2020-08" db="EMBL/GenBank/DDBJ databases">
        <authorList>
            <person name="Sun Q."/>
            <person name="Inoue M."/>
        </authorList>
    </citation>
    <scope>NUCLEOTIDE SEQUENCE [LARGE SCALE GENOMIC DNA]</scope>
    <source>
        <strain evidence="4 5">CCM 8938</strain>
    </source>
</reference>
<keyword evidence="1" id="KW-0732">Signal</keyword>
<sequence>MNRSFLLSILSLFLFHPSVAQRSFFIDGYHGGIWGHYPNQYTGFIVEKLDQNPLWKINLEIEPVTWDFVQENDSQNYLHFKQIVENQSVSGKVEFVNPSYGQSYLFNLQGESVIRQFEYGIKKIKSHFPTAEFHTYSSEEPCFTSALPQILTSFGYSYASLKNPNTCWGGYTRAFGGELINWIGSDGSTLLTVPRYATEDLQPKSTWQTTAWNNSKAYKESAFKYGILNPIGMCLQDAGWKNGPWLGEPKNFSYTTWRNYFQNIADKKSIKTWKLNQEDLQVSLVWGAQILQKLAQETRRAENKIIMSEKIDAINSISNASTFNVGKFDSAWENLLLAQHHDSWIVPYNIVNKEKNWNWAQQVSYWAKNSNQICDSIVLKSIDQKSDNGLNFRVYNTQAYPRNEVIRINFPNNLENPQVFNSSGEFIKSQIIFKTDTSERKILFLASTPAMGFSTFKIKEAKIKVHQPYSSMATLIDDKCVINTNQYKIIFNASKGGIIEQLIAKKIDQKDFVALKGKRYFNEMRGFFYKKNMYVSSADNPAKITIIENGPIEVKLKIEGKISIHNFVQFITLTQNSAVIDVKTDVNWVGNPGIGQGYAQEKGWKADDYKKAFYNDSLKFLAVFPLAVSNQKVFKNSAFDVMKSGLSNTFFNTWDSIKNNLIVNWVDVVDNSGKYGITLLNDHTTSYTHDEKGVLGLTLQYSGMGLWGINYKIEGASKYNYALIPHRNNWAGANTWTQSINWNEPLQVFQVSSKSKTEETLFQLSRTGYEISSVTTEKKTMLIRIFNANDDLGKIALNLNVPINKAELVELNHKKKADLTLISQRNGKKVILLSIPKFGFRTIKLYF</sequence>
<feature type="signal peptide" evidence="1">
    <location>
        <begin position="1"/>
        <end position="20"/>
    </location>
</feature>
<dbReference type="Proteomes" id="UP000652755">
    <property type="component" value="Unassembled WGS sequence"/>
</dbReference>
<dbReference type="Gene3D" id="2.60.40.1180">
    <property type="entry name" value="Golgi alpha-mannosidase II"/>
    <property type="match status" value="1"/>
</dbReference>
<gene>
    <name evidence="4" type="ORF">H7U22_10045</name>
</gene>
<evidence type="ECO:0000313" key="5">
    <source>
        <dbReference type="Proteomes" id="UP000652755"/>
    </source>
</evidence>
<proteinExistence type="predicted"/>
<dbReference type="PANTHER" id="PTHR46017:SF1">
    <property type="entry name" value="ALPHA-MANNOSIDASE 2C1"/>
    <property type="match status" value="1"/>
</dbReference>
<dbReference type="SUPFAM" id="SSF74650">
    <property type="entry name" value="Galactose mutarotase-like"/>
    <property type="match status" value="1"/>
</dbReference>
<dbReference type="InterPro" id="IPR000602">
    <property type="entry name" value="Glyco_hydro_38_N"/>
</dbReference>